<proteinExistence type="predicted"/>
<sequence length="479" mass="53753">MTPVGHNLDRATTDCQAHQHLTMVDKFPFVYVVQHDTPQSLDGPLGNLTRLARPCAFLPLLYRFPTLARQLIFGREQIVQPHRVRLIRPRPCRLATSPVNRPSHPCHNDAPPVALAVATPNSDKLFGTHSTTVAPTDQHAQAYYAHLDREYNLTSAQSTLRLLHMFFNISRAPIDEKDFVTWMTEFIDQANCLESANITINPIKNHHDTRNTGSNIAAFAATSSYPTSSSRSSKPTPALFVCPACKTSVHRIRDCPNKDARKRYFEQRRGQQHPTMAPPITSLEDTPVVSLHRSLPRHQQHLVQASLCALLEAFERGGVLNFILLQAFEHFNLGRPFSPRRFSRLGRLSRPLLTPAPACSTHARAPLPPRRDLVISAPLTRCRAKASTSPQPVAASDLMDHRQYRTLPLHETLWISPPPVFVVQHDTSQPRWPTKSSALCASQCDWPACYNSPARLPDRTVSIPCLLTPFFLFSPASQY</sequence>
<keyword evidence="2" id="KW-1185">Reference proteome</keyword>
<name>A0A2X0P7H6_9BASI</name>
<dbReference type="Proteomes" id="UP000249464">
    <property type="component" value="Unassembled WGS sequence"/>
</dbReference>
<dbReference type="EMBL" id="FQNC01000043">
    <property type="protein sequence ID" value="SGY51127.1"/>
    <property type="molecule type" value="Genomic_DNA"/>
</dbReference>
<protein>
    <submittedName>
        <fullName evidence="1">BQ5605_C001g00966 protein</fullName>
    </submittedName>
</protein>
<accession>A0A2X0P7H6</accession>
<gene>
    <name evidence="1" type="primary">BQ5605_C001g00966</name>
    <name evidence="1" type="ORF">BQ5605_C001G00966</name>
</gene>
<reference evidence="1 2" key="1">
    <citation type="submission" date="2016-11" db="EMBL/GenBank/DDBJ databases">
        <authorList>
            <person name="Jaros S."/>
            <person name="Januszkiewicz K."/>
            <person name="Wedrychowicz H."/>
        </authorList>
    </citation>
    <scope>NUCLEOTIDE SEQUENCE [LARGE SCALE GENOMIC DNA]</scope>
</reference>
<evidence type="ECO:0000313" key="1">
    <source>
        <dbReference type="EMBL" id="SGY51127.1"/>
    </source>
</evidence>
<organism evidence="1 2">
    <name type="scientific">Microbotryum silenes-dioicae</name>
    <dbReference type="NCBI Taxonomy" id="796604"/>
    <lineage>
        <taxon>Eukaryota</taxon>
        <taxon>Fungi</taxon>
        <taxon>Dikarya</taxon>
        <taxon>Basidiomycota</taxon>
        <taxon>Pucciniomycotina</taxon>
        <taxon>Microbotryomycetes</taxon>
        <taxon>Microbotryales</taxon>
        <taxon>Microbotryaceae</taxon>
        <taxon>Microbotryum</taxon>
    </lineage>
</organism>
<evidence type="ECO:0000313" key="2">
    <source>
        <dbReference type="Proteomes" id="UP000249464"/>
    </source>
</evidence>
<dbReference type="AlphaFoldDB" id="A0A2X0P7H6"/>